<dbReference type="OrthoDB" id="1055148at2759"/>
<evidence type="ECO:0008006" key="9">
    <source>
        <dbReference type="Google" id="ProtNLM"/>
    </source>
</evidence>
<dbReference type="EMBL" id="GL996499">
    <property type="protein sequence ID" value="EGW35627.1"/>
    <property type="molecule type" value="Genomic_DNA"/>
</dbReference>
<feature type="chain" id="PRO_5003442319" description="Cytochrome P450" evidence="6">
    <location>
        <begin position="21"/>
        <end position="522"/>
    </location>
</feature>
<dbReference type="GO" id="GO:0005506">
    <property type="term" value="F:iron ion binding"/>
    <property type="evidence" value="ECO:0007669"/>
    <property type="project" value="InterPro"/>
</dbReference>
<keyword evidence="8" id="KW-1185">Reference proteome</keyword>
<dbReference type="GO" id="GO:0004497">
    <property type="term" value="F:monooxygenase activity"/>
    <property type="evidence" value="ECO:0007669"/>
    <property type="project" value="InterPro"/>
</dbReference>
<feature type="binding site" description="axial binding residue" evidence="5">
    <location>
        <position position="447"/>
    </location>
    <ligand>
        <name>heme</name>
        <dbReference type="ChEBI" id="CHEBI:30413"/>
    </ligand>
    <ligandPart>
        <name>Fe</name>
        <dbReference type="ChEBI" id="CHEBI:18248"/>
    </ligandPart>
</feature>
<dbReference type="AlphaFoldDB" id="G3AE93"/>
<dbReference type="GO" id="GO:0020037">
    <property type="term" value="F:heme binding"/>
    <property type="evidence" value="ECO:0007669"/>
    <property type="project" value="InterPro"/>
</dbReference>
<dbReference type="PRINTS" id="PR00463">
    <property type="entry name" value="EP450I"/>
</dbReference>
<gene>
    <name evidence="7" type="ORF">SPAPADRAFT_48604</name>
</gene>
<dbReference type="InParanoid" id="G3AE93"/>
<dbReference type="PANTHER" id="PTHR46300">
    <property type="entry name" value="P450, PUTATIVE (EUROFUNG)-RELATED-RELATED"/>
    <property type="match status" value="1"/>
</dbReference>
<evidence type="ECO:0000256" key="3">
    <source>
        <dbReference type="ARBA" id="ARBA00023002"/>
    </source>
</evidence>
<dbReference type="eggNOG" id="KOG0156">
    <property type="taxonomic scope" value="Eukaryota"/>
</dbReference>
<proteinExistence type="inferred from homology"/>
<dbReference type="KEGG" id="spaa:SPAPADRAFT_48604"/>
<evidence type="ECO:0000256" key="4">
    <source>
        <dbReference type="ARBA" id="ARBA00023004"/>
    </source>
</evidence>
<comment type="cofactor">
    <cofactor evidence="5">
        <name>heme</name>
        <dbReference type="ChEBI" id="CHEBI:30413"/>
    </cofactor>
</comment>
<dbReference type="Gene3D" id="1.10.630.10">
    <property type="entry name" value="Cytochrome P450"/>
    <property type="match status" value="1"/>
</dbReference>
<keyword evidence="5" id="KW-0349">Heme</keyword>
<dbReference type="InterPro" id="IPR002401">
    <property type="entry name" value="Cyt_P450_E_grp-I"/>
</dbReference>
<name>G3AE93_SPAPN</name>
<reference evidence="7 8" key="1">
    <citation type="journal article" date="2011" name="Proc. Natl. Acad. Sci. U.S.A.">
        <title>Comparative genomics of xylose-fermenting fungi for enhanced biofuel production.</title>
        <authorList>
            <person name="Wohlbach D.J."/>
            <person name="Kuo A."/>
            <person name="Sato T.K."/>
            <person name="Potts K.M."/>
            <person name="Salamov A.A."/>
            <person name="LaButti K.M."/>
            <person name="Sun H."/>
            <person name="Clum A."/>
            <person name="Pangilinan J.L."/>
            <person name="Lindquist E.A."/>
            <person name="Lucas S."/>
            <person name="Lapidus A."/>
            <person name="Jin M."/>
            <person name="Gunawan C."/>
            <person name="Balan V."/>
            <person name="Dale B.E."/>
            <person name="Jeffries T.W."/>
            <person name="Zinkel R."/>
            <person name="Barry K.W."/>
            <person name="Grigoriev I.V."/>
            <person name="Gasch A.P."/>
        </authorList>
    </citation>
    <scope>NUCLEOTIDE SEQUENCE [LARGE SCALE GENOMIC DNA]</scope>
    <source>
        <strain evidence="8">NRRL Y-27907 / 11-Y1</strain>
    </source>
</reference>
<dbReference type="Proteomes" id="UP000000709">
    <property type="component" value="Unassembled WGS sequence"/>
</dbReference>
<keyword evidence="4 5" id="KW-0408">Iron</keyword>
<dbReference type="SUPFAM" id="SSF48264">
    <property type="entry name" value="Cytochrome P450"/>
    <property type="match status" value="1"/>
</dbReference>
<protein>
    <recommendedName>
        <fullName evidence="9">Cytochrome P450</fullName>
    </recommendedName>
</protein>
<dbReference type="HOGENOM" id="CLU_001570_2_4_1"/>
<sequence length="522" mass="59054">MLVITIVATWLLIDYFITSPIEVPGIFSIPGALPIVGNLYQVLDNPALVYMKWAQQYNQQIFQIRLGNKRIIVVNSFADIVSLWIQHSCPNNSRPLSYIFHGIVSATQGFTVGSTPAGLTYKRKKKAISQHLNKRAVDNMSGTIDSEIKHMFQAIINYRKIGTPSIDMDLMPFFQMFALRSSVFMAYGIKLDCYGVDSELCKEIIDVESKIIQLRSPISNLQDSIWLLRYVPFWTNTKFARMCGERRNVYMKKLFDRLLHGIDHDDEDSINSIVGTMILRQSPVLTEAEIHSICLTFVSAGLDNTPLNLNYLMGVLSQPAFGSRLQNKALGEILQKSNGNLILAWEQSGQDSMDVQYVQALVLETLRHFTVLPLSLPRVTTKPIVHENATIPPGTHLFMNAFAGNHDPTQFNLPYEFIPERWIDSESGLVTQGINHHFAFGAGSRMCSGYNLAFKELYMVTCRIMLLFEIGPPESGQLMGLNPFENNSNPRATSFEPYPHKVRLSLRQLPNCNSLYQKIFND</sequence>
<dbReference type="InterPro" id="IPR036396">
    <property type="entry name" value="Cyt_P450_sf"/>
</dbReference>
<evidence type="ECO:0000256" key="1">
    <source>
        <dbReference type="ARBA" id="ARBA00010617"/>
    </source>
</evidence>
<keyword evidence="2 5" id="KW-0479">Metal-binding</keyword>
<dbReference type="InterPro" id="IPR001128">
    <property type="entry name" value="Cyt_P450"/>
</dbReference>
<accession>G3AE93</accession>
<evidence type="ECO:0000313" key="7">
    <source>
        <dbReference type="EMBL" id="EGW35627.1"/>
    </source>
</evidence>
<dbReference type="GO" id="GO:0016705">
    <property type="term" value="F:oxidoreductase activity, acting on paired donors, with incorporation or reduction of molecular oxygen"/>
    <property type="evidence" value="ECO:0007669"/>
    <property type="project" value="InterPro"/>
</dbReference>
<keyword evidence="6" id="KW-0732">Signal</keyword>
<dbReference type="InterPro" id="IPR050364">
    <property type="entry name" value="Cytochrome_P450_fung"/>
</dbReference>
<dbReference type="Pfam" id="PF00067">
    <property type="entry name" value="p450"/>
    <property type="match status" value="1"/>
</dbReference>
<comment type="similarity">
    <text evidence="1">Belongs to the cytochrome P450 family.</text>
</comment>
<feature type="signal peptide" evidence="6">
    <location>
        <begin position="1"/>
        <end position="20"/>
    </location>
</feature>
<evidence type="ECO:0000256" key="6">
    <source>
        <dbReference type="SAM" id="SignalP"/>
    </source>
</evidence>
<dbReference type="OMA" id="DPRAYWQ"/>
<dbReference type="PRINTS" id="PR00385">
    <property type="entry name" value="P450"/>
</dbReference>
<keyword evidence="3" id="KW-0560">Oxidoreductase</keyword>
<evidence type="ECO:0000313" key="8">
    <source>
        <dbReference type="Proteomes" id="UP000000709"/>
    </source>
</evidence>
<organism evidence="8">
    <name type="scientific">Spathaspora passalidarum (strain NRRL Y-27907 / 11-Y1)</name>
    <dbReference type="NCBI Taxonomy" id="619300"/>
    <lineage>
        <taxon>Eukaryota</taxon>
        <taxon>Fungi</taxon>
        <taxon>Dikarya</taxon>
        <taxon>Ascomycota</taxon>
        <taxon>Saccharomycotina</taxon>
        <taxon>Pichiomycetes</taxon>
        <taxon>Debaryomycetaceae</taxon>
        <taxon>Spathaspora</taxon>
    </lineage>
</organism>
<dbReference type="RefSeq" id="XP_007373039.1">
    <property type="nucleotide sequence ID" value="XM_007372977.1"/>
</dbReference>
<evidence type="ECO:0000256" key="5">
    <source>
        <dbReference type="PIRSR" id="PIRSR602401-1"/>
    </source>
</evidence>
<dbReference type="STRING" id="619300.G3AE93"/>
<dbReference type="GeneID" id="18871244"/>
<evidence type="ECO:0000256" key="2">
    <source>
        <dbReference type="ARBA" id="ARBA00022723"/>
    </source>
</evidence>